<keyword evidence="1" id="KW-1133">Transmembrane helix</keyword>
<evidence type="ECO:0000313" key="3">
    <source>
        <dbReference type="Proteomes" id="UP000238392"/>
    </source>
</evidence>
<evidence type="ECO:0000313" key="2">
    <source>
        <dbReference type="EMBL" id="PRY94283.1"/>
    </source>
</evidence>
<evidence type="ECO:0000256" key="1">
    <source>
        <dbReference type="SAM" id="Phobius"/>
    </source>
</evidence>
<dbReference type="EMBL" id="PVTQ01000001">
    <property type="protein sequence ID" value="PRY94283.1"/>
    <property type="molecule type" value="Genomic_DNA"/>
</dbReference>
<keyword evidence="3" id="KW-1185">Reference proteome</keyword>
<accession>A0A2T0X5T2</accession>
<keyword evidence="1" id="KW-0812">Transmembrane</keyword>
<protein>
    <submittedName>
        <fullName evidence="2">Uncharacterized protein</fullName>
    </submittedName>
</protein>
<dbReference type="AlphaFoldDB" id="A0A2T0X5T2"/>
<name>A0A2T0X5T2_9RHOB</name>
<feature type="transmembrane region" description="Helical" evidence="1">
    <location>
        <begin position="7"/>
        <end position="25"/>
    </location>
</feature>
<organism evidence="2 3">
    <name type="scientific">Donghicola tyrosinivorans</name>
    <dbReference type="NCBI Taxonomy" id="1652492"/>
    <lineage>
        <taxon>Bacteria</taxon>
        <taxon>Pseudomonadati</taxon>
        <taxon>Pseudomonadota</taxon>
        <taxon>Alphaproteobacteria</taxon>
        <taxon>Rhodobacterales</taxon>
        <taxon>Roseobacteraceae</taxon>
        <taxon>Donghicola</taxon>
    </lineage>
</organism>
<proteinExistence type="predicted"/>
<dbReference type="Proteomes" id="UP000238392">
    <property type="component" value="Unassembled WGS sequence"/>
</dbReference>
<comment type="caution">
    <text evidence="2">The sequence shown here is derived from an EMBL/GenBank/DDBJ whole genome shotgun (WGS) entry which is preliminary data.</text>
</comment>
<dbReference type="RefSeq" id="WP_170107963.1">
    <property type="nucleotide sequence ID" value="NZ_PVTQ01000001.1"/>
</dbReference>
<keyword evidence="1" id="KW-0472">Membrane</keyword>
<gene>
    <name evidence="2" type="ORF">CLV74_101420</name>
</gene>
<reference evidence="2 3" key="1">
    <citation type="submission" date="2018-03" db="EMBL/GenBank/DDBJ databases">
        <title>Genomic Encyclopedia of Archaeal and Bacterial Type Strains, Phase II (KMG-II): from individual species to whole genera.</title>
        <authorList>
            <person name="Goeker M."/>
        </authorList>
    </citation>
    <scope>NUCLEOTIDE SEQUENCE [LARGE SCALE GENOMIC DNA]</scope>
    <source>
        <strain evidence="2 3">DSM 100212</strain>
    </source>
</reference>
<sequence length="49" mass="5369">MGRLLKWLFYLAILAVFGLIAYAYVGPFLGADFSAPATPVSQEVILHVE</sequence>